<organism evidence="1 2">
    <name type="scientific">Luteipulveratus flavus</name>
    <dbReference type="NCBI Taxonomy" id="3031728"/>
    <lineage>
        <taxon>Bacteria</taxon>
        <taxon>Bacillati</taxon>
        <taxon>Actinomycetota</taxon>
        <taxon>Actinomycetes</taxon>
        <taxon>Micrococcales</taxon>
        <taxon>Dermacoccaceae</taxon>
        <taxon>Luteipulveratus</taxon>
    </lineage>
</organism>
<dbReference type="RefSeq" id="WP_275239021.1">
    <property type="nucleotide sequence ID" value="NZ_JARFJC010000031.1"/>
</dbReference>
<proteinExistence type="predicted"/>
<evidence type="ECO:0000313" key="1">
    <source>
        <dbReference type="EMBL" id="MDF8264258.1"/>
    </source>
</evidence>
<dbReference type="InterPro" id="IPR029033">
    <property type="entry name" value="His_PPase_superfam"/>
</dbReference>
<accession>A0ABT6C5N9</accession>
<gene>
    <name evidence="1" type="ORF">P4R38_08395</name>
</gene>
<keyword evidence="2" id="KW-1185">Reference proteome</keyword>
<dbReference type="Pfam" id="PF00300">
    <property type="entry name" value="His_Phos_1"/>
    <property type="match status" value="1"/>
</dbReference>
<dbReference type="InterPro" id="IPR050275">
    <property type="entry name" value="PGM_Phosphatase"/>
</dbReference>
<dbReference type="PANTHER" id="PTHR48100:SF1">
    <property type="entry name" value="HISTIDINE PHOSPHATASE FAMILY PROTEIN-RELATED"/>
    <property type="match status" value="1"/>
</dbReference>
<dbReference type="Gene3D" id="3.40.50.1240">
    <property type="entry name" value="Phosphoglycerate mutase-like"/>
    <property type="match status" value="1"/>
</dbReference>
<dbReference type="CDD" id="cd07067">
    <property type="entry name" value="HP_PGM_like"/>
    <property type="match status" value="1"/>
</dbReference>
<dbReference type="Proteomes" id="UP001528912">
    <property type="component" value="Unassembled WGS sequence"/>
</dbReference>
<name>A0ABT6C5N9_9MICO</name>
<comment type="caution">
    <text evidence="1">The sequence shown here is derived from an EMBL/GenBank/DDBJ whole genome shotgun (WGS) entry which is preliminary data.</text>
</comment>
<dbReference type="SMART" id="SM00855">
    <property type="entry name" value="PGAM"/>
    <property type="match status" value="1"/>
</dbReference>
<sequence length="209" mass="22180">MSADILIVQHAEKTAAPGDPGLSERGRRQAAAVAERLVDARPSLLLSSPLARALQTAEAIGAAVGLTPTVVDELCERSSWPGPEAMPEEDFLRDWRRTCRERAFRPRIGDSSHATAARMARALRGAARKARHGPAVLVCHGGATVDLLRDLVGDRQLEHRYPGAVEHGLPGTAVTHVAVGATGETQVVTIGDLGHLPDDLVTGHVPAWT</sequence>
<dbReference type="InterPro" id="IPR013078">
    <property type="entry name" value="His_Pase_superF_clade-1"/>
</dbReference>
<dbReference type="SUPFAM" id="SSF53254">
    <property type="entry name" value="Phosphoglycerate mutase-like"/>
    <property type="match status" value="1"/>
</dbReference>
<protein>
    <submittedName>
        <fullName evidence="1">Histidine phosphatase family protein</fullName>
    </submittedName>
</protein>
<evidence type="ECO:0000313" key="2">
    <source>
        <dbReference type="Proteomes" id="UP001528912"/>
    </source>
</evidence>
<dbReference type="EMBL" id="JAROAV010000027">
    <property type="protein sequence ID" value="MDF8264258.1"/>
    <property type="molecule type" value="Genomic_DNA"/>
</dbReference>
<dbReference type="PANTHER" id="PTHR48100">
    <property type="entry name" value="BROAD-SPECIFICITY PHOSPHATASE YOR283W-RELATED"/>
    <property type="match status" value="1"/>
</dbReference>
<reference evidence="1 2" key="1">
    <citation type="submission" date="2023-03" db="EMBL/GenBank/DDBJ databases">
        <title>YIM 133296 draft genome.</title>
        <authorList>
            <person name="Xiong L."/>
        </authorList>
    </citation>
    <scope>NUCLEOTIDE SEQUENCE [LARGE SCALE GENOMIC DNA]</scope>
    <source>
        <strain evidence="1 2">YIM 133296</strain>
    </source>
</reference>